<sequence>MAPTGDISTTPEHEFICTPSPLPMPLLVKNQSMNTIEVTITVPYNLSMVSQNPFTLYRHDQRISYIMCMIDSVLPSEIVIEWKNIDGDGTIRRKTLEVVYI</sequence>
<gene>
    <name evidence="1" type="ORF">PMAYCL1PPCAC_13972</name>
</gene>
<dbReference type="AlphaFoldDB" id="A0AAN4ZM16"/>
<comment type="caution">
    <text evidence="1">The sequence shown here is derived from an EMBL/GenBank/DDBJ whole genome shotgun (WGS) entry which is preliminary data.</text>
</comment>
<keyword evidence="2" id="KW-1185">Reference proteome</keyword>
<organism evidence="1 2">
    <name type="scientific">Pristionchus mayeri</name>
    <dbReference type="NCBI Taxonomy" id="1317129"/>
    <lineage>
        <taxon>Eukaryota</taxon>
        <taxon>Metazoa</taxon>
        <taxon>Ecdysozoa</taxon>
        <taxon>Nematoda</taxon>
        <taxon>Chromadorea</taxon>
        <taxon>Rhabditida</taxon>
        <taxon>Rhabditina</taxon>
        <taxon>Diplogasteromorpha</taxon>
        <taxon>Diplogasteroidea</taxon>
        <taxon>Neodiplogasteridae</taxon>
        <taxon>Pristionchus</taxon>
    </lineage>
</organism>
<accession>A0AAN4ZM16</accession>
<protein>
    <submittedName>
        <fullName evidence="1">Uncharacterized protein</fullName>
    </submittedName>
</protein>
<evidence type="ECO:0000313" key="2">
    <source>
        <dbReference type="Proteomes" id="UP001328107"/>
    </source>
</evidence>
<evidence type="ECO:0000313" key="1">
    <source>
        <dbReference type="EMBL" id="GMR43777.1"/>
    </source>
</evidence>
<reference evidence="2" key="1">
    <citation type="submission" date="2022-10" db="EMBL/GenBank/DDBJ databases">
        <title>Genome assembly of Pristionchus species.</title>
        <authorList>
            <person name="Yoshida K."/>
            <person name="Sommer R.J."/>
        </authorList>
    </citation>
    <scope>NUCLEOTIDE SEQUENCE [LARGE SCALE GENOMIC DNA]</scope>
    <source>
        <strain evidence="2">RS5460</strain>
    </source>
</reference>
<proteinExistence type="predicted"/>
<dbReference type="EMBL" id="BTRK01000003">
    <property type="protein sequence ID" value="GMR43777.1"/>
    <property type="molecule type" value="Genomic_DNA"/>
</dbReference>
<dbReference type="Proteomes" id="UP001328107">
    <property type="component" value="Unassembled WGS sequence"/>
</dbReference>
<name>A0AAN4ZM16_9BILA</name>